<dbReference type="InterPro" id="IPR006311">
    <property type="entry name" value="TAT_signal"/>
</dbReference>
<keyword evidence="1 2" id="KW-0732">Signal</keyword>
<feature type="signal peptide" evidence="2">
    <location>
        <begin position="1"/>
        <end position="27"/>
    </location>
</feature>
<dbReference type="SUPFAM" id="SSF53850">
    <property type="entry name" value="Periplasmic binding protein-like II"/>
    <property type="match status" value="1"/>
</dbReference>
<comment type="caution">
    <text evidence="3">The sequence shown here is derived from an EMBL/GenBank/DDBJ whole genome shotgun (WGS) entry which is preliminary data.</text>
</comment>
<dbReference type="RefSeq" id="WP_234765156.1">
    <property type="nucleotide sequence ID" value="NZ_JAKEIP010000113.1"/>
</dbReference>
<dbReference type="Gene3D" id="3.40.190.10">
    <property type="entry name" value="Periplasmic binding protein-like II"/>
    <property type="match status" value="2"/>
</dbReference>
<keyword evidence="4" id="KW-1185">Reference proteome</keyword>
<dbReference type="Pfam" id="PF13343">
    <property type="entry name" value="SBP_bac_6"/>
    <property type="match status" value="1"/>
</dbReference>
<gene>
    <name evidence="3" type="ORF">L0P92_24725</name>
</gene>
<proteinExistence type="predicted"/>
<accession>A0A9X1Q2J7</accession>
<evidence type="ECO:0000256" key="1">
    <source>
        <dbReference type="ARBA" id="ARBA00022729"/>
    </source>
</evidence>
<protein>
    <submittedName>
        <fullName evidence="3">ABC transporter substrate-binding protein</fullName>
    </submittedName>
</protein>
<sequence>MSRDFSRRRLLATGAGVALGGAAAVSATGVPATALSANGLSANASSSGRRVREETRSLDELYAAAVAEGGKLVLYQGGDVDGQAAGTRAAWAARFPKVQLTAVVDYSKYHDVRVDNQLATDTLVPDVVQLQTLQDFTRWKREGRLLPYKPAGFSKVHKGFKDPDGAWTALMVIGFSFLYDVKAADADAPRNALDLVDPRWKGAIASAYPHDDDAVLYLYHLYQQKYGWDWVAKFAAQQPRFGRGTNTPGEAVGGGTKTIGVGTAGNPVATSGPMKFVVPEGDHPFMAWGQRAAILKQAAHPAAAKLYLSWMLSEERQKASFNGWSVRTDVTPAAGLEPVWKFPNAHVDGFPRFMEDRAAIERLKQTFALYFGEVKGDPSPGWLGLHPGR</sequence>
<reference evidence="3" key="1">
    <citation type="submission" date="2022-01" db="EMBL/GenBank/DDBJ databases">
        <title>Draft Genome Sequences of Seven Type Strains of the Genus Streptomyces.</title>
        <authorList>
            <person name="Aziz S."/>
            <person name="Coretto E."/>
            <person name="Chronakova A."/>
            <person name="Sproer C."/>
            <person name="Huber K."/>
            <person name="Nouioui I."/>
            <person name="Gross H."/>
        </authorList>
    </citation>
    <scope>NUCLEOTIDE SEQUENCE</scope>
    <source>
        <strain evidence="3">DSM 103493</strain>
    </source>
</reference>
<evidence type="ECO:0000256" key="2">
    <source>
        <dbReference type="SAM" id="SignalP"/>
    </source>
</evidence>
<dbReference type="PANTHER" id="PTHR30006">
    <property type="entry name" value="THIAMINE-BINDING PERIPLASMIC PROTEIN-RELATED"/>
    <property type="match status" value="1"/>
</dbReference>
<dbReference type="PANTHER" id="PTHR30006:SF2">
    <property type="entry name" value="ABC TRANSPORTER SUBSTRATE-BINDING PROTEIN"/>
    <property type="match status" value="1"/>
</dbReference>
<organism evidence="3 4">
    <name type="scientific">Streptomyces muensis</name>
    <dbReference type="NCBI Taxonomy" id="1077944"/>
    <lineage>
        <taxon>Bacteria</taxon>
        <taxon>Bacillati</taxon>
        <taxon>Actinomycetota</taxon>
        <taxon>Actinomycetes</taxon>
        <taxon>Kitasatosporales</taxon>
        <taxon>Streptomycetaceae</taxon>
        <taxon>Streptomyces</taxon>
    </lineage>
</organism>
<dbReference type="PROSITE" id="PS51318">
    <property type="entry name" value="TAT"/>
    <property type="match status" value="1"/>
</dbReference>
<dbReference type="AlphaFoldDB" id="A0A9X1Q2J7"/>
<evidence type="ECO:0000313" key="3">
    <source>
        <dbReference type="EMBL" id="MCF1596744.1"/>
    </source>
</evidence>
<name>A0A9X1Q2J7_STRM4</name>
<feature type="chain" id="PRO_5040787706" evidence="2">
    <location>
        <begin position="28"/>
        <end position="389"/>
    </location>
</feature>
<dbReference type="Proteomes" id="UP001139384">
    <property type="component" value="Unassembled WGS sequence"/>
</dbReference>
<dbReference type="EMBL" id="JAKEIP010000113">
    <property type="protein sequence ID" value="MCF1596744.1"/>
    <property type="molecule type" value="Genomic_DNA"/>
</dbReference>
<evidence type="ECO:0000313" key="4">
    <source>
        <dbReference type="Proteomes" id="UP001139384"/>
    </source>
</evidence>